<gene>
    <name evidence="2" type="ORF">CCMA1212_009094</name>
</gene>
<dbReference type="Proteomes" id="UP001642720">
    <property type="component" value="Unassembled WGS sequence"/>
</dbReference>
<comment type="caution">
    <text evidence="2">The sequence shown here is derived from an EMBL/GenBank/DDBJ whole genome shotgun (WGS) entry which is preliminary data.</text>
</comment>
<keyword evidence="3" id="KW-1185">Reference proteome</keyword>
<dbReference type="RefSeq" id="XP_073555151.1">
    <property type="nucleotide sequence ID" value="XM_073706195.1"/>
</dbReference>
<feature type="compositionally biased region" description="Basic and acidic residues" evidence="1">
    <location>
        <begin position="67"/>
        <end position="79"/>
    </location>
</feature>
<reference evidence="2 3" key="1">
    <citation type="submission" date="2018-01" db="EMBL/GenBank/DDBJ databases">
        <title>Genome characterization of the sugarcane-associated fungus Trichoderma ghanense CCMA-1212 and their application in lignocelulose bioconversion.</title>
        <authorList>
            <person name="Steindorff A.S."/>
            <person name="Mendes T.D."/>
            <person name="Vilela E.S.D."/>
            <person name="Rodrigues D.S."/>
            <person name="Formighieri E.F."/>
            <person name="Melo I.S."/>
            <person name="Favaro L.C.L."/>
        </authorList>
    </citation>
    <scope>NUCLEOTIDE SEQUENCE [LARGE SCALE GENOMIC DNA]</scope>
    <source>
        <strain evidence="2 3">CCMA-1212</strain>
    </source>
</reference>
<sequence>MYFPCGAAPQKPDQTLSRIRCSAASRRTDRELKFSSWADRQNLKEASSETTATEVRLLSTEFKAAGKSKERKEEMEKRSVRNQQVLKMCLSGGPKRGQGPPWHQVCTLNRPTAAPLQPPNCASFPSSPLPRQGQGQTPPETGTRLAEKQKNRRKKLSGQEM</sequence>
<dbReference type="EMBL" id="PPTA01000016">
    <property type="protein sequence ID" value="TFA98949.1"/>
    <property type="molecule type" value="Genomic_DNA"/>
</dbReference>
<accession>A0ABY2GUH4</accession>
<feature type="compositionally biased region" description="Basic residues" evidence="1">
    <location>
        <begin position="150"/>
        <end position="161"/>
    </location>
</feature>
<evidence type="ECO:0000256" key="1">
    <source>
        <dbReference type="SAM" id="MobiDB-lite"/>
    </source>
</evidence>
<proteinExistence type="predicted"/>
<organism evidence="2 3">
    <name type="scientific">Trichoderma ghanense</name>
    <dbReference type="NCBI Taxonomy" id="65468"/>
    <lineage>
        <taxon>Eukaryota</taxon>
        <taxon>Fungi</taxon>
        <taxon>Dikarya</taxon>
        <taxon>Ascomycota</taxon>
        <taxon>Pezizomycotina</taxon>
        <taxon>Sordariomycetes</taxon>
        <taxon>Hypocreomycetidae</taxon>
        <taxon>Hypocreales</taxon>
        <taxon>Hypocreaceae</taxon>
        <taxon>Trichoderma</taxon>
    </lineage>
</organism>
<evidence type="ECO:0000313" key="2">
    <source>
        <dbReference type="EMBL" id="TFA98949.1"/>
    </source>
</evidence>
<protein>
    <submittedName>
        <fullName evidence="2">Uncharacterized protein</fullName>
    </submittedName>
</protein>
<evidence type="ECO:0000313" key="3">
    <source>
        <dbReference type="Proteomes" id="UP001642720"/>
    </source>
</evidence>
<feature type="region of interest" description="Disordered" evidence="1">
    <location>
        <begin position="65"/>
        <end position="161"/>
    </location>
</feature>
<name>A0ABY2GUH4_9HYPO</name>
<dbReference type="GeneID" id="300580645"/>